<name>A0A1E3XCC1_9BACT</name>
<organism evidence="3 4">
    <name type="scientific">Candidatus Scalindua rubra</name>
    <dbReference type="NCBI Taxonomy" id="1872076"/>
    <lineage>
        <taxon>Bacteria</taxon>
        <taxon>Pseudomonadati</taxon>
        <taxon>Planctomycetota</taxon>
        <taxon>Candidatus Brocadiia</taxon>
        <taxon>Candidatus Brocadiales</taxon>
        <taxon>Candidatus Scalinduaceae</taxon>
        <taxon>Candidatus Scalindua</taxon>
    </lineage>
</organism>
<evidence type="ECO:0000259" key="2">
    <source>
        <dbReference type="Pfam" id="PF00535"/>
    </source>
</evidence>
<dbReference type="AlphaFoldDB" id="A0A1E3XCC1"/>
<comment type="caution">
    <text evidence="3">The sequence shown here is derived from an EMBL/GenBank/DDBJ whole genome shotgun (WGS) entry which is preliminary data.</text>
</comment>
<dbReference type="PANTHER" id="PTHR43685">
    <property type="entry name" value="GLYCOSYLTRANSFERASE"/>
    <property type="match status" value="1"/>
</dbReference>
<dbReference type="InterPro" id="IPR029044">
    <property type="entry name" value="Nucleotide-diphossugar_trans"/>
</dbReference>
<keyword evidence="1" id="KW-0802">TPR repeat</keyword>
<accession>A0A1E3XCC1</accession>
<keyword evidence="3" id="KW-0328">Glycosyltransferase</keyword>
<evidence type="ECO:0000256" key="1">
    <source>
        <dbReference type="PROSITE-ProRule" id="PRU00339"/>
    </source>
</evidence>
<dbReference type="EMBL" id="MAYW01000034">
    <property type="protein sequence ID" value="ODS33253.1"/>
    <property type="molecule type" value="Genomic_DNA"/>
</dbReference>
<proteinExistence type="predicted"/>
<feature type="repeat" description="TPR" evidence="1">
    <location>
        <begin position="259"/>
        <end position="292"/>
    </location>
</feature>
<dbReference type="PATRIC" id="fig|1872076.5.peg.1923"/>
<reference evidence="3 4" key="1">
    <citation type="submission" date="2016-07" db="EMBL/GenBank/DDBJ databases">
        <title>Draft genome of Scalindua rubra, obtained from a brine-seawater interface in the Red Sea, sheds light on salt adaptation in anammox bacteria.</title>
        <authorList>
            <person name="Speth D.R."/>
            <person name="Lagkouvardos I."/>
            <person name="Wang Y."/>
            <person name="Qian P.-Y."/>
            <person name="Dutilh B.E."/>
            <person name="Jetten M.S."/>
        </authorList>
    </citation>
    <scope>NUCLEOTIDE SEQUENCE [LARGE SCALE GENOMIC DNA]</scope>
    <source>
        <strain evidence="3">BSI-1</strain>
    </source>
</reference>
<dbReference type="InterPro" id="IPR050834">
    <property type="entry name" value="Glycosyltransf_2"/>
</dbReference>
<dbReference type="InterPro" id="IPR001173">
    <property type="entry name" value="Glyco_trans_2-like"/>
</dbReference>
<dbReference type="Pfam" id="PF00535">
    <property type="entry name" value="Glycos_transf_2"/>
    <property type="match status" value="1"/>
</dbReference>
<evidence type="ECO:0000313" key="4">
    <source>
        <dbReference type="Proteomes" id="UP000094056"/>
    </source>
</evidence>
<feature type="domain" description="Glycosyltransferase 2-like" evidence="2">
    <location>
        <begin position="5"/>
        <end position="152"/>
    </location>
</feature>
<dbReference type="SUPFAM" id="SSF53448">
    <property type="entry name" value="Nucleotide-diphospho-sugar transferases"/>
    <property type="match status" value="1"/>
</dbReference>
<protein>
    <submittedName>
        <fullName evidence="3">Glycosyltransferase family 2</fullName>
        <ecNumber evidence="3">2.4.1.-</ecNumber>
    </submittedName>
</protein>
<dbReference type="Gene3D" id="3.90.550.10">
    <property type="entry name" value="Spore Coat Polysaccharide Biosynthesis Protein SpsA, Chain A"/>
    <property type="match status" value="1"/>
</dbReference>
<keyword evidence="3" id="KW-0808">Transferase</keyword>
<sequence>MFGVSVIIPTYNCAQYISEAVESVLNQTYKDIEIIVVDDGSTDNTKEILEPYNRKIRYIYQDNSGPSKARNTGILNSNGEYIAFLDSDDIWLDEKIEQQVKILSNNLHLGLVSTDSLTIEKGQLEKETFLNKRKYKNRKCYEYLLKRKNCIHRPFRILFNENFVVTSTVMVRKKCFEKVSMFDESLPSAEDYDLWLRLSTHCDFALIPKVLVHKRNHGSNIGSNMEKSFTSQIKAFQKIISLHSDIIEKEHIDFSSRFIEIYNMLGYFYFKRNDFVKARENYLLSLSHLPNKKAMLYWTSSFLGKNLIQLIRKFRTAVI</sequence>
<dbReference type="PANTHER" id="PTHR43685:SF2">
    <property type="entry name" value="GLYCOSYLTRANSFERASE 2-LIKE DOMAIN-CONTAINING PROTEIN"/>
    <property type="match status" value="1"/>
</dbReference>
<dbReference type="EC" id="2.4.1.-" evidence="3"/>
<dbReference type="PROSITE" id="PS50005">
    <property type="entry name" value="TPR"/>
    <property type="match status" value="1"/>
</dbReference>
<dbReference type="GO" id="GO:0016757">
    <property type="term" value="F:glycosyltransferase activity"/>
    <property type="evidence" value="ECO:0007669"/>
    <property type="project" value="UniProtKB-KW"/>
</dbReference>
<gene>
    <name evidence="3" type="ORF">SCARUB_01644</name>
</gene>
<dbReference type="InterPro" id="IPR019734">
    <property type="entry name" value="TPR_rpt"/>
</dbReference>
<dbReference type="Proteomes" id="UP000094056">
    <property type="component" value="Unassembled WGS sequence"/>
</dbReference>
<evidence type="ECO:0000313" key="3">
    <source>
        <dbReference type="EMBL" id="ODS33253.1"/>
    </source>
</evidence>